<dbReference type="InterPro" id="IPR007627">
    <property type="entry name" value="RNA_pol_sigma70_r2"/>
</dbReference>
<dbReference type="SUPFAM" id="SSF88946">
    <property type="entry name" value="Sigma2 domain of RNA polymerase sigma factors"/>
    <property type="match status" value="1"/>
</dbReference>
<accession>A0A1D9PAL2</accession>
<keyword evidence="8" id="KW-1185">Reference proteome</keyword>
<dbReference type="Gene3D" id="1.10.10.10">
    <property type="entry name" value="Winged helix-like DNA-binding domain superfamily/Winged helix DNA-binding domain"/>
    <property type="match status" value="1"/>
</dbReference>
<dbReference type="InterPro" id="IPR014284">
    <property type="entry name" value="RNA_pol_sigma-70_dom"/>
</dbReference>
<name>A0A1D9PAL2_9FLAO</name>
<dbReference type="AlphaFoldDB" id="A0A1D9PAL2"/>
<evidence type="ECO:0000256" key="4">
    <source>
        <dbReference type="ARBA" id="ARBA00023163"/>
    </source>
</evidence>
<dbReference type="RefSeq" id="WP_071184889.1">
    <property type="nucleotide sequence ID" value="NZ_CP017774.1"/>
</dbReference>
<dbReference type="GO" id="GO:0003677">
    <property type="term" value="F:DNA binding"/>
    <property type="evidence" value="ECO:0007669"/>
    <property type="project" value="InterPro"/>
</dbReference>
<dbReference type="Gene3D" id="1.10.1740.10">
    <property type="match status" value="1"/>
</dbReference>
<keyword evidence="4" id="KW-0804">Transcription</keyword>
<feature type="domain" description="RNA polymerase sigma factor 70 region 4 type 2" evidence="6">
    <location>
        <begin position="127"/>
        <end position="175"/>
    </location>
</feature>
<proteinExistence type="inferred from homology"/>
<dbReference type="InterPro" id="IPR036388">
    <property type="entry name" value="WH-like_DNA-bd_sf"/>
</dbReference>
<evidence type="ECO:0000313" key="7">
    <source>
        <dbReference type="EMBL" id="AOZ99640.1"/>
    </source>
</evidence>
<organism evidence="7 8">
    <name type="scientific">Flavobacterium commune</name>
    <dbReference type="NCBI Taxonomy" id="1306519"/>
    <lineage>
        <taxon>Bacteria</taxon>
        <taxon>Pseudomonadati</taxon>
        <taxon>Bacteroidota</taxon>
        <taxon>Flavobacteriia</taxon>
        <taxon>Flavobacteriales</taxon>
        <taxon>Flavobacteriaceae</taxon>
        <taxon>Flavobacterium</taxon>
    </lineage>
</organism>
<dbReference type="PANTHER" id="PTHR43133:SF46">
    <property type="entry name" value="RNA POLYMERASE SIGMA-70 FACTOR ECF SUBFAMILY"/>
    <property type="match status" value="1"/>
</dbReference>
<dbReference type="CDD" id="cd06171">
    <property type="entry name" value="Sigma70_r4"/>
    <property type="match status" value="1"/>
</dbReference>
<dbReference type="EMBL" id="CP017774">
    <property type="protein sequence ID" value="AOZ99640.1"/>
    <property type="molecule type" value="Genomic_DNA"/>
</dbReference>
<evidence type="ECO:0000259" key="6">
    <source>
        <dbReference type="Pfam" id="PF08281"/>
    </source>
</evidence>
<sequence>MSETKAINNKILVTELMMGNEKAFSTLFNTYCNDVYAYSLSMLKNQALAEEIVQDVFLNIWLHRERLNADLSFKSYVFTITRNLTFNLISKVANSHKLKEEVFYVSQKSYSPIEDIIDESDYDALKQKAIEQLPPKRRAIFEMSRNEEMSYEEISQKLNISVSTVKGQMSKALADIRNFLETHGDVTLLITLLSSRWLE</sequence>
<dbReference type="STRING" id="1306519.BIW12_09410"/>
<dbReference type="GO" id="GO:0006352">
    <property type="term" value="P:DNA-templated transcription initiation"/>
    <property type="evidence" value="ECO:0007669"/>
    <property type="project" value="InterPro"/>
</dbReference>
<dbReference type="NCBIfam" id="TIGR02985">
    <property type="entry name" value="Sig70_bacteroi1"/>
    <property type="match status" value="1"/>
</dbReference>
<dbReference type="GO" id="GO:0016987">
    <property type="term" value="F:sigma factor activity"/>
    <property type="evidence" value="ECO:0007669"/>
    <property type="project" value="UniProtKB-KW"/>
</dbReference>
<dbReference type="InterPro" id="IPR014327">
    <property type="entry name" value="RNA_pol_sigma70_bacteroid"/>
</dbReference>
<evidence type="ECO:0000256" key="2">
    <source>
        <dbReference type="ARBA" id="ARBA00023015"/>
    </source>
</evidence>
<dbReference type="Pfam" id="PF08281">
    <property type="entry name" value="Sigma70_r4_2"/>
    <property type="match status" value="1"/>
</dbReference>
<evidence type="ECO:0000256" key="1">
    <source>
        <dbReference type="ARBA" id="ARBA00010641"/>
    </source>
</evidence>
<evidence type="ECO:0000259" key="5">
    <source>
        <dbReference type="Pfam" id="PF04542"/>
    </source>
</evidence>
<evidence type="ECO:0000256" key="3">
    <source>
        <dbReference type="ARBA" id="ARBA00023082"/>
    </source>
</evidence>
<keyword evidence="3" id="KW-0731">Sigma factor</keyword>
<dbReference type="NCBIfam" id="TIGR02937">
    <property type="entry name" value="sigma70-ECF"/>
    <property type="match status" value="1"/>
</dbReference>
<dbReference type="InterPro" id="IPR039425">
    <property type="entry name" value="RNA_pol_sigma-70-like"/>
</dbReference>
<protein>
    <submittedName>
        <fullName evidence="7">RNA polymerase sigma-70 factor</fullName>
    </submittedName>
</protein>
<reference evidence="7 8" key="1">
    <citation type="submission" date="2016-10" db="EMBL/GenBank/DDBJ databases">
        <title>Complete Genome Sequence of Flavobacterium sp. PK15.</title>
        <authorList>
            <person name="Ekwe A."/>
            <person name="Kim S.B."/>
        </authorList>
    </citation>
    <scope>NUCLEOTIDE SEQUENCE [LARGE SCALE GENOMIC DNA]</scope>
    <source>
        <strain evidence="7 8">PK15</strain>
    </source>
</reference>
<dbReference type="SUPFAM" id="SSF88659">
    <property type="entry name" value="Sigma3 and sigma4 domains of RNA polymerase sigma factors"/>
    <property type="match status" value="1"/>
</dbReference>
<dbReference type="Pfam" id="PF04542">
    <property type="entry name" value="Sigma70_r2"/>
    <property type="match status" value="1"/>
</dbReference>
<dbReference type="InterPro" id="IPR013325">
    <property type="entry name" value="RNA_pol_sigma_r2"/>
</dbReference>
<gene>
    <name evidence="7" type="ORF">BIW12_09410</name>
</gene>
<dbReference type="InterPro" id="IPR013249">
    <property type="entry name" value="RNA_pol_sigma70_r4_t2"/>
</dbReference>
<feature type="domain" description="RNA polymerase sigma-70 region 2" evidence="5">
    <location>
        <begin position="27"/>
        <end position="91"/>
    </location>
</feature>
<keyword evidence="2" id="KW-0805">Transcription regulation</keyword>
<dbReference type="Proteomes" id="UP000178198">
    <property type="component" value="Chromosome"/>
</dbReference>
<dbReference type="OrthoDB" id="759001at2"/>
<dbReference type="PANTHER" id="PTHR43133">
    <property type="entry name" value="RNA POLYMERASE ECF-TYPE SIGMA FACTO"/>
    <property type="match status" value="1"/>
</dbReference>
<comment type="similarity">
    <text evidence="1">Belongs to the sigma-70 factor family. ECF subfamily.</text>
</comment>
<dbReference type="KEGG" id="fcm:BIW12_09410"/>
<evidence type="ECO:0000313" key="8">
    <source>
        <dbReference type="Proteomes" id="UP000178198"/>
    </source>
</evidence>
<dbReference type="InterPro" id="IPR013324">
    <property type="entry name" value="RNA_pol_sigma_r3/r4-like"/>
</dbReference>